<dbReference type="Gene3D" id="1.20.58.100">
    <property type="entry name" value="Fumarate reductase/succinate dehydrogenase flavoprotein-like, C-terminal domain"/>
    <property type="match status" value="1"/>
</dbReference>
<dbReference type="Gene3D" id="3.90.700.10">
    <property type="entry name" value="Succinate dehydrogenase/fumarate reductase flavoprotein, catalytic domain"/>
    <property type="match status" value="1"/>
</dbReference>
<dbReference type="NCBIfam" id="NF005701">
    <property type="entry name" value="PRK07512.1"/>
    <property type="match status" value="1"/>
</dbReference>
<sequence>MTRPLLIAGAGIAGLWAALHAAPRKVILLTGSKLGENASTGWAQGGVAAALAEDDSAALHAQDTLEAGAGLVNAEAARLLAAAGADEIRALDALGAKFERDADGRWALSREAAHSRHRVARMKGDQAGAGILAALIAAARAAPHIEIRESWRAESLLSATDGGCAGILARRPDGRLEPVEADETILALGSLCGLYGVTTVPFTSQGKALVMAARLGAVIEDPEFVQFHPTAIDVGRDPAPLATEALRGEGAILIDAKGHRFMRQVHRDAELAPRDVVARAVHRQVRSGRGAFLDCTGAVGAAFPDHFPAVFTACMEAGIDPRTTPIPVAPAAHYHMGGIATNLDGFTGVAGLYAVGECASTGVHGANRLASNSLLDGLVFGRRAALACRTSTRRAGPALTAEPGRDLPPLALKRLRQMMAREAGVERDRAGLMRAASLIDELEARHGACDALVSARFVVHGALARDESRGGHFRTDFPATKAHGVHTRLTLDALCDVCPSPLLAAGPAE</sequence>
<dbReference type="RefSeq" id="WP_135943349.1">
    <property type="nucleotide sequence ID" value="NZ_BMEI01000001.1"/>
</dbReference>
<dbReference type="Proteomes" id="UP000305451">
    <property type="component" value="Unassembled WGS sequence"/>
</dbReference>
<dbReference type="SUPFAM" id="SSF51905">
    <property type="entry name" value="FAD/NAD(P)-binding domain"/>
    <property type="match status" value="1"/>
</dbReference>
<evidence type="ECO:0000256" key="5">
    <source>
        <dbReference type="ARBA" id="ARBA00022630"/>
    </source>
</evidence>
<dbReference type="PRINTS" id="PR00368">
    <property type="entry name" value="FADPNR"/>
</dbReference>
<evidence type="ECO:0000256" key="2">
    <source>
        <dbReference type="ARBA" id="ARBA00004950"/>
    </source>
</evidence>
<dbReference type="GO" id="GO:0008734">
    <property type="term" value="F:L-aspartate oxidase activity"/>
    <property type="evidence" value="ECO:0007669"/>
    <property type="project" value="UniProtKB-EC"/>
</dbReference>
<dbReference type="InterPro" id="IPR037099">
    <property type="entry name" value="Fum_R/Succ_DH_flav-like_C_sf"/>
</dbReference>
<dbReference type="AlphaFoldDB" id="A0A4S2HDS4"/>
<dbReference type="PANTHER" id="PTHR42716:SF2">
    <property type="entry name" value="L-ASPARTATE OXIDASE, CHLOROPLASTIC"/>
    <property type="match status" value="1"/>
</dbReference>
<dbReference type="UniPathway" id="UPA00253">
    <property type="reaction ID" value="UER00326"/>
</dbReference>
<comment type="cofactor">
    <cofactor evidence="1">
        <name>FAD</name>
        <dbReference type="ChEBI" id="CHEBI:57692"/>
    </cofactor>
</comment>
<dbReference type="OrthoDB" id="9806724at2"/>
<evidence type="ECO:0000256" key="3">
    <source>
        <dbReference type="ARBA" id="ARBA00008562"/>
    </source>
</evidence>
<dbReference type="PANTHER" id="PTHR42716">
    <property type="entry name" value="L-ASPARTATE OXIDASE"/>
    <property type="match status" value="1"/>
</dbReference>
<dbReference type="EMBL" id="SRXV01000001">
    <property type="protein sequence ID" value="TGY94154.1"/>
    <property type="molecule type" value="Genomic_DNA"/>
</dbReference>
<comment type="similarity">
    <text evidence="3">Belongs to the FAD-dependent oxidoreductase 2 family. NadB subfamily.</text>
</comment>
<dbReference type="InterPro" id="IPR005288">
    <property type="entry name" value="NadB"/>
</dbReference>
<keyword evidence="8 12" id="KW-0560">Oxidoreductase</keyword>
<comment type="catalytic activity">
    <reaction evidence="9">
        <text>L-aspartate + O2 = iminosuccinate + H2O2</text>
        <dbReference type="Rhea" id="RHEA:25876"/>
        <dbReference type="ChEBI" id="CHEBI:15379"/>
        <dbReference type="ChEBI" id="CHEBI:16240"/>
        <dbReference type="ChEBI" id="CHEBI:29991"/>
        <dbReference type="ChEBI" id="CHEBI:77875"/>
        <dbReference type="EC" id="1.4.3.16"/>
    </reaction>
    <physiologicalReaction direction="left-to-right" evidence="9">
        <dbReference type="Rhea" id="RHEA:25877"/>
    </physiologicalReaction>
</comment>
<evidence type="ECO:0000256" key="4">
    <source>
        <dbReference type="ARBA" id="ARBA00012173"/>
    </source>
</evidence>
<comment type="pathway">
    <text evidence="2">Cofactor biosynthesis; NAD(+) biosynthesis; iminoaspartate from L-aspartate (oxidase route): step 1/1.</text>
</comment>
<evidence type="ECO:0000256" key="7">
    <source>
        <dbReference type="ARBA" id="ARBA00022827"/>
    </source>
</evidence>
<feature type="domain" description="FAD-dependent oxidoreductase 2 FAD-binding" evidence="10">
    <location>
        <begin position="6"/>
        <end position="374"/>
    </location>
</feature>
<dbReference type="Pfam" id="PF00890">
    <property type="entry name" value="FAD_binding_2"/>
    <property type="match status" value="1"/>
</dbReference>
<keyword evidence="6" id="KW-0662">Pyridine nucleotide biosynthesis</keyword>
<dbReference type="Gene3D" id="3.50.50.60">
    <property type="entry name" value="FAD/NAD(P)-binding domain"/>
    <property type="match status" value="1"/>
</dbReference>
<protein>
    <recommendedName>
        <fullName evidence="4">L-aspartate oxidase</fullName>
        <ecNumber evidence="4">1.4.3.16</ecNumber>
    </recommendedName>
</protein>
<evidence type="ECO:0000256" key="9">
    <source>
        <dbReference type="ARBA" id="ARBA00048305"/>
    </source>
</evidence>
<keyword evidence="7" id="KW-0274">FAD</keyword>
<evidence type="ECO:0000313" key="12">
    <source>
        <dbReference type="EMBL" id="TGY94154.1"/>
    </source>
</evidence>
<dbReference type="EC" id="1.4.3.16" evidence="4"/>
<dbReference type="InterPro" id="IPR027477">
    <property type="entry name" value="Succ_DH/fumarate_Rdtase_cat_sf"/>
</dbReference>
<evidence type="ECO:0000256" key="6">
    <source>
        <dbReference type="ARBA" id="ARBA00022642"/>
    </source>
</evidence>
<dbReference type="InterPro" id="IPR036188">
    <property type="entry name" value="FAD/NAD-bd_sf"/>
</dbReference>
<evidence type="ECO:0000313" key="13">
    <source>
        <dbReference type="Proteomes" id="UP000305451"/>
    </source>
</evidence>
<name>A0A4S2HDS4_9PROT</name>
<keyword evidence="5" id="KW-0285">Flavoprotein</keyword>
<dbReference type="InterPro" id="IPR003953">
    <property type="entry name" value="FAD-dep_OxRdtase_2_FAD-bd"/>
</dbReference>
<dbReference type="Pfam" id="PF02910">
    <property type="entry name" value="Succ_DH_flav_C"/>
    <property type="match status" value="1"/>
</dbReference>
<comment type="caution">
    <text evidence="12">The sequence shown here is derived from an EMBL/GenBank/DDBJ whole genome shotgun (WGS) entry which is preliminary data.</text>
</comment>
<evidence type="ECO:0000256" key="8">
    <source>
        <dbReference type="ARBA" id="ARBA00023002"/>
    </source>
</evidence>
<feature type="domain" description="Fumarate reductase/succinate dehydrogenase flavoprotein-like C-terminal" evidence="11">
    <location>
        <begin position="452"/>
        <end position="480"/>
    </location>
</feature>
<dbReference type="SUPFAM" id="SSF56425">
    <property type="entry name" value="Succinate dehydrogenase/fumarate reductase flavoprotein, catalytic domain"/>
    <property type="match status" value="1"/>
</dbReference>
<keyword evidence="13" id="KW-1185">Reference proteome</keyword>
<gene>
    <name evidence="12" type="ORF">E5162_02410</name>
</gene>
<reference evidence="12 13" key="1">
    <citation type="journal article" date="2013" name="Int. J. Syst. Evol. Microbiol.">
        <title>Marinicauda pacifica gen. nov., sp. nov., a prosthecate alphaproteobacterium of the family Hyphomonadaceae isolated from deep seawater.</title>
        <authorList>
            <person name="Zhang X.Y."/>
            <person name="Li G.W."/>
            <person name="Wang C.S."/>
            <person name="Zhang Y.J."/>
            <person name="Xu X.W."/>
            <person name="Li H."/>
            <person name="Liu A."/>
            <person name="Liu C."/>
            <person name="Xie B.B."/>
            <person name="Qin Q.L."/>
            <person name="Xu Z."/>
            <person name="Chen X.L."/>
            <person name="Zhou B.C."/>
            <person name="Zhang Y.Z."/>
        </authorList>
    </citation>
    <scope>NUCLEOTIDE SEQUENCE [LARGE SCALE GENOMIC DNA]</scope>
    <source>
        <strain evidence="12 13">P-1 km-3</strain>
    </source>
</reference>
<accession>A0A4S2HDS4</accession>
<evidence type="ECO:0000259" key="10">
    <source>
        <dbReference type="Pfam" id="PF00890"/>
    </source>
</evidence>
<dbReference type="GO" id="GO:0034628">
    <property type="term" value="P:'de novo' NAD+ biosynthetic process from L-aspartate"/>
    <property type="evidence" value="ECO:0007669"/>
    <property type="project" value="TreeGrafter"/>
</dbReference>
<dbReference type="SUPFAM" id="SSF46977">
    <property type="entry name" value="Succinate dehydrogenase/fumarate reductase flavoprotein C-terminal domain"/>
    <property type="match status" value="1"/>
</dbReference>
<evidence type="ECO:0000256" key="1">
    <source>
        <dbReference type="ARBA" id="ARBA00001974"/>
    </source>
</evidence>
<organism evidence="12 13">
    <name type="scientific">Marinicauda pacifica</name>
    <dbReference type="NCBI Taxonomy" id="1133559"/>
    <lineage>
        <taxon>Bacteria</taxon>
        <taxon>Pseudomonadati</taxon>
        <taxon>Pseudomonadota</taxon>
        <taxon>Alphaproteobacteria</taxon>
        <taxon>Maricaulales</taxon>
        <taxon>Maricaulaceae</taxon>
        <taxon>Marinicauda</taxon>
    </lineage>
</organism>
<dbReference type="InterPro" id="IPR015939">
    <property type="entry name" value="Fum_Rdtase/Succ_DH_flav-like_C"/>
</dbReference>
<proteinExistence type="inferred from homology"/>
<dbReference type="FunFam" id="3.90.700.10:FF:000002">
    <property type="entry name" value="L-aspartate oxidase"/>
    <property type="match status" value="1"/>
</dbReference>
<evidence type="ECO:0000259" key="11">
    <source>
        <dbReference type="Pfam" id="PF02910"/>
    </source>
</evidence>